<dbReference type="GO" id="GO:0005576">
    <property type="term" value="C:extracellular region"/>
    <property type="evidence" value="ECO:0007669"/>
    <property type="project" value="InterPro"/>
</dbReference>
<keyword evidence="8" id="KW-1185">Reference proteome</keyword>
<name>A0A6P8WKC8_DROAB</name>
<feature type="domain" description="Chitin-binding type-2" evidence="7">
    <location>
        <begin position="275"/>
        <end position="320"/>
    </location>
</feature>
<dbReference type="GO" id="GO:0008061">
    <property type="term" value="F:chitin binding"/>
    <property type="evidence" value="ECO:0007669"/>
    <property type="project" value="UniProtKB-KW"/>
</dbReference>
<evidence type="ECO:0000313" key="8">
    <source>
        <dbReference type="Proteomes" id="UP000515160"/>
    </source>
</evidence>
<protein>
    <submittedName>
        <fullName evidence="9">Peritrophin-44</fullName>
    </submittedName>
</protein>
<feature type="chain" id="PRO_5027589853" evidence="6">
    <location>
        <begin position="22"/>
        <end position="344"/>
    </location>
</feature>
<dbReference type="GeneID" id="117563802"/>
<evidence type="ECO:0000313" key="9">
    <source>
        <dbReference type="RefSeq" id="XP_034098225.1"/>
    </source>
</evidence>
<accession>A0A6P8WKC8</accession>
<proteinExistence type="predicted"/>
<keyword evidence="2 6" id="KW-0732">Signal</keyword>
<dbReference type="SMART" id="SM00494">
    <property type="entry name" value="ChtBD2"/>
    <property type="match status" value="5"/>
</dbReference>
<dbReference type="PANTHER" id="PTHR23301">
    <property type="entry name" value="CHITIN BINDING PERITROPHIN-A"/>
    <property type="match status" value="1"/>
</dbReference>
<dbReference type="RefSeq" id="XP_034098225.1">
    <property type="nucleotide sequence ID" value="XM_034242334.2"/>
</dbReference>
<keyword evidence="5" id="KW-0325">Glycoprotein</keyword>
<dbReference type="InterPro" id="IPR002557">
    <property type="entry name" value="Chitin-bd_dom"/>
</dbReference>
<dbReference type="PROSITE" id="PS50940">
    <property type="entry name" value="CHIT_BIND_II"/>
    <property type="match status" value="5"/>
</dbReference>
<feature type="signal peptide" evidence="6">
    <location>
        <begin position="1"/>
        <end position="21"/>
    </location>
</feature>
<dbReference type="AlphaFoldDB" id="A0A6P8WKC8"/>
<feature type="domain" description="Chitin-binding type-2" evidence="7">
    <location>
        <begin position="25"/>
        <end position="83"/>
    </location>
</feature>
<evidence type="ECO:0000256" key="5">
    <source>
        <dbReference type="ARBA" id="ARBA00023180"/>
    </source>
</evidence>
<keyword evidence="1" id="KW-0147">Chitin-binding</keyword>
<dbReference type="Gene3D" id="2.170.140.10">
    <property type="entry name" value="Chitin binding domain"/>
    <property type="match status" value="1"/>
</dbReference>
<dbReference type="InterPro" id="IPR036508">
    <property type="entry name" value="Chitin-bd_dom_sf"/>
</dbReference>
<feature type="domain" description="Chitin-binding type-2" evidence="7">
    <location>
        <begin position="205"/>
        <end position="272"/>
    </location>
</feature>
<evidence type="ECO:0000256" key="3">
    <source>
        <dbReference type="ARBA" id="ARBA00022737"/>
    </source>
</evidence>
<feature type="domain" description="Chitin-binding type-2" evidence="7">
    <location>
        <begin position="144"/>
        <end position="200"/>
    </location>
</feature>
<evidence type="ECO:0000259" key="7">
    <source>
        <dbReference type="PROSITE" id="PS50940"/>
    </source>
</evidence>
<keyword evidence="4" id="KW-1015">Disulfide bond</keyword>
<evidence type="ECO:0000256" key="1">
    <source>
        <dbReference type="ARBA" id="ARBA00022669"/>
    </source>
</evidence>
<evidence type="ECO:0000256" key="4">
    <source>
        <dbReference type="ARBA" id="ARBA00023157"/>
    </source>
</evidence>
<feature type="domain" description="Chitin-binding type-2" evidence="7">
    <location>
        <begin position="84"/>
        <end position="141"/>
    </location>
</feature>
<gene>
    <name evidence="9" type="primary">LOC117563802</name>
</gene>
<dbReference type="InterPro" id="IPR051940">
    <property type="entry name" value="Chitin_bind-dev_reg"/>
</dbReference>
<reference evidence="9" key="1">
    <citation type="submission" date="2025-08" db="UniProtKB">
        <authorList>
            <consortium name="RefSeq"/>
        </authorList>
    </citation>
    <scope>IDENTIFICATION</scope>
    <source>
        <strain evidence="9">15112-1751.03</strain>
        <tissue evidence="9">Whole Adult</tissue>
    </source>
</reference>
<keyword evidence="3" id="KW-0677">Repeat</keyword>
<dbReference type="Proteomes" id="UP000515160">
    <property type="component" value="Chromosome 2L"/>
</dbReference>
<dbReference type="SUPFAM" id="SSF57625">
    <property type="entry name" value="Invertebrate chitin-binding proteins"/>
    <property type="match status" value="5"/>
</dbReference>
<sequence length="344" mass="37510">MKGRNLVNCLALILLANFATSQRVEDICQLFSDGTVLRDPESCSRSITCQDAKSTYTTCSGSTPFFNKDTLKCVKTLDDSDGCDVTCANSTAKFINDPKSCFGYYYCADEQTPMYGKCAAGQHFNGTTQSCVWTQHSTCTAASFDYCSIIKNGVSFDSNLGCNRYYECTKGALVDSTCKSGYYDARSGACISKSLVHCDAHPYPTNVCGTAKSPKINAYVADGATCHGYFYCTQTSDGSPDPAPKWGHCGDDLFFDATSQICTTPIKVACSEDRCQGRTIPFVLSATKGCRNYLRCSNGVTKDEKSCAGNLFFDEEQGSCGRDLKIRSLLKRLSRSILYISQQN</sequence>
<evidence type="ECO:0000256" key="6">
    <source>
        <dbReference type="SAM" id="SignalP"/>
    </source>
</evidence>
<dbReference type="Pfam" id="PF01607">
    <property type="entry name" value="CBM_14"/>
    <property type="match status" value="4"/>
</dbReference>
<evidence type="ECO:0000256" key="2">
    <source>
        <dbReference type="ARBA" id="ARBA00022729"/>
    </source>
</evidence>
<organism evidence="8 9">
    <name type="scientific">Drosophila albomicans</name>
    <name type="common">Fruit fly</name>
    <dbReference type="NCBI Taxonomy" id="7291"/>
    <lineage>
        <taxon>Eukaryota</taxon>
        <taxon>Metazoa</taxon>
        <taxon>Ecdysozoa</taxon>
        <taxon>Arthropoda</taxon>
        <taxon>Hexapoda</taxon>
        <taxon>Insecta</taxon>
        <taxon>Pterygota</taxon>
        <taxon>Neoptera</taxon>
        <taxon>Endopterygota</taxon>
        <taxon>Diptera</taxon>
        <taxon>Brachycera</taxon>
        <taxon>Muscomorpha</taxon>
        <taxon>Ephydroidea</taxon>
        <taxon>Drosophilidae</taxon>
        <taxon>Drosophila</taxon>
    </lineage>
</organism>
<dbReference type="PANTHER" id="PTHR23301:SF106">
    <property type="entry name" value="CHITIN-BINDING TYPE-2 DOMAIN-CONTAINING PROTEIN-RELATED"/>
    <property type="match status" value="1"/>
</dbReference>
<dbReference type="OrthoDB" id="6020543at2759"/>